<evidence type="ECO:0000313" key="11">
    <source>
        <dbReference type="Proteomes" id="UP001566132"/>
    </source>
</evidence>
<evidence type="ECO:0000256" key="4">
    <source>
        <dbReference type="ARBA" id="ARBA00022723"/>
    </source>
</evidence>
<dbReference type="InterPro" id="IPR002401">
    <property type="entry name" value="Cyt_P450_E_grp-I"/>
</dbReference>
<keyword evidence="5 9" id="KW-0560">Oxidoreductase</keyword>
<dbReference type="CDD" id="cd11054">
    <property type="entry name" value="CYP24A1-like"/>
    <property type="match status" value="1"/>
</dbReference>
<keyword evidence="4 8" id="KW-0479">Metal-binding</keyword>
<dbReference type="AlphaFoldDB" id="A0ABD1EXF9"/>
<evidence type="ECO:0000256" key="3">
    <source>
        <dbReference type="ARBA" id="ARBA00022617"/>
    </source>
</evidence>
<dbReference type="PROSITE" id="PS00086">
    <property type="entry name" value="CYTOCHROME_P450"/>
    <property type="match status" value="1"/>
</dbReference>
<evidence type="ECO:0000256" key="6">
    <source>
        <dbReference type="ARBA" id="ARBA00023004"/>
    </source>
</evidence>
<dbReference type="InterPro" id="IPR036396">
    <property type="entry name" value="Cyt_P450_sf"/>
</dbReference>
<dbReference type="GO" id="GO:0046872">
    <property type="term" value="F:metal ion binding"/>
    <property type="evidence" value="ECO:0007669"/>
    <property type="project" value="UniProtKB-KW"/>
</dbReference>
<reference evidence="10 11" key="1">
    <citation type="submission" date="2024-05" db="EMBL/GenBank/DDBJ databases">
        <title>Genetic variation in Jamaican populations of the coffee berry borer (Hypothenemus hampei).</title>
        <authorList>
            <person name="Errbii M."/>
            <person name="Myrie A."/>
        </authorList>
    </citation>
    <scope>NUCLEOTIDE SEQUENCE [LARGE SCALE GENOMIC DNA]</scope>
    <source>
        <strain evidence="10">JA-Hopewell-2020-01-JO</strain>
        <tissue evidence="10">Whole body</tissue>
    </source>
</reference>
<dbReference type="PANTHER" id="PTHR24279:SF120">
    <property type="entry name" value="CYTOCHROME P450"/>
    <property type="match status" value="1"/>
</dbReference>
<keyword evidence="11" id="KW-1185">Reference proteome</keyword>
<feature type="binding site" description="axial binding residue" evidence="8">
    <location>
        <position position="464"/>
    </location>
    <ligand>
        <name>heme</name>
        <dbReference type="ChEBI" id="CHEBI:30413"/>
    </ligand>
    <ligandPart>
        <name>Fe</name>
        <dbReference type="ChEBI" id="CHEBI:18248"/>
    </ligandPart>
</feature>
<proteinExistence type="inferred from homology"/>
<keyword evidence="6 8" id="KW-0408">Iron</keyword>
<dbReference type="InterPro" id="IPR017972">
    <property type="entry name" value="Cyt_P450_CS"/>
</dbReference>
<dbReference type="Gene3D" id="1.10.630.10">
    <property type="entry name" value="Cytochrome P450"/>
    <property type="match status" value="1"/>
</dbReference>
<dbReference type="SUPFAM" id="SSF48264">
    <property type="entry name" value="Cytochrome P450"/>
    <property type="match status" value="1"/>
</dbReference>
<evidence type="ECO:0000256" key="9">
    <source>
        <dbReference type="RuleBase" id="RU000461"/>
    </source>
</evidence>
<comment type="similarity">
    <text evidence="2 9">Belongs to the cytochrome P450 family.</text>
</comment>
<dbReference type="PRINTS" id="PR00385">
    <property type="entry name" value="P450"/>
</dbReference>
<sequence length="521" mass="60869">MNKVYLLVKLGHVRQICHCRYFHYKNLLPSIDENTLKNVKPYGDIPGPKAIPFLGNTWRFIPFIGDFQIQHIDKVSLKLSQKYGKIVKVDGLLGRPDMVFLFDPDEIQNIFRREDHLPLRPSMPSLDYYKHTLRKDFFSDTGGVIAVHGEQWQQFRSKVNQIMLQPRSAKIYTEVISDIADEFVQRVSKIRNRNCEVPDDFLNEIHRWSLESLAQIALDIRMGCLEDSPSEDTQNLIDAINIFFINVPILELKIPFWRIFNTPTFRRYIQALDCIKEICLKYINKSMENLNMDKPESQMSVIQKVLKENPIKVASILALDLFLVGVDTTSNAVASILYQLSINPEKQELLHEEILEKLPTTDAKLTTEKLEAMIYLKACIKETMRMYPVVIGNGRQTSSDVIISGYHVPKGVQVIFQHYVISNQEEYFTRARDFIPERWLKNHMAFKEHHPFASLPFGFGKRMCLGKRFAELEIQTLIAKIMRTYKVEYHYKKLDYHIHPMYTPNGPLKLRFIKRNDEPLK</sequence>
<evidence type="ECO:0000256" key="8">
    <source>
        <dbReference type="PIRSR" id="PIRSR602401-1"/>
    </source>
</evidence>
<dbReference type="Pfam" id="PF00067">
    <property type="entry name" value="p450"/>
    <property type="match status" value="1"/>
</dbReference>
<protein>
    <recommendedName>
        <fullName evidence="12">Cytochrome P450</fullName>
    </recommendedName>
</protein>
<evidence type="ECO:0008006" key="12">
    <source>
        <dbReference type="Google" id="ProtNLM"/>
    </source>
</evidence>
<evidence type="ECO:0000313" key="10">
    <source>
        <dbReference type="EMBL" id="KAL1505573.1"/>
    </source>
</evidence>
<evidence type="ECO:0000256" key="2">
    <source>
        <dbReference type="ARBA" id="ARBA00010617"/>
    </source>
</evidence>
<organism evidence="10 11">
    <name type="scientific">Hypothenemus hampei</name>
    <name type="common">Coffee berry borer</name>
    <dbReference type="NCBI Taxonomy" id="57062"/>
    <lineage>
        <taxon>Eukaryota</taxon>
        <taxon>Metazoa</taxon>
        <taxon>Ecdysozoa</taxon>
        <taxon>Arthropoda</taxon>
        <taxon>Hexapoda</taxon>
        <taxon>Insecta</taxon>
        <taxon>Pterygota</taxon>
        <taxon>Neoptera</taxon>
        <taxon>Endopterygota</taxon>
        <taxon>Coleoptera</taxon>
        <taxon>Polyphaga</taxon>
        <taxon>Cucujiformia</taxon>
        <taxon>Curculionidae</taxon>
        <taxon>Scolytinae</taxon>
        <taxon>Hypothenemus</taxon>
    </lineage>
</organism>
<evidence type="ECO:0000256" key="5">
    <source>
        <dbReference type="ARBA" id="ARBA00023002"/>
    </source>
</evidence>
<name>A0ABD1EXF9_HYPHA</name>
<dbReference type="Proteomes" id="UP001566132">
    <property type="component" value="Unassembled WGS sequence"/>
</dbReference>
<keyword evidence="7 9" id="KW-0503">Monooxygenase</keyword>
<dbReference type="PRINTS" id="PR00463">
    <property type="entry name" value="EP450I"/>
</dbReference>
<evidence type="ECO:0000256" key="7">
    <source>
        <dbReference type="ARBA" id="ARBA00023033"/>
    </source>
</evidence>
<dbReference type="FunFam" id="1.10.630.10:FF:000006">
    <property type="entry name" value="Cytochrome P450 302a1, mitochondrial"/>
    <property type="match status" value="1"/>
</dbReference>
<comment type="caution">
    <text evidence="10">The sequence shown here is derived from an EMBL/GenBank/DDBJ whole genome shotgun (WGS) entry which is preliminary data.</text>
</comment>
<evidence type="ECO:0000256" key="1">
    <source>
        <dbReference type="ARBA" id="ARBA00001971"/>
    </source>
</evidence>
<comment type="cofactor">
    <cofactor evidence="1 8">
        <name>heme</name>
        <dbReference type="ChEBI" id="CHEBI:30413"/>
    </cofactor>
</comment>
<gene>
    <name evidence="10" type="ORF">ABEB36_005109</name>
</gene>
<dbReference type="InterPro" id="IPR001128">
    <property type="entry name" value="Cyt_P450"/>
</dbReference>
<keyword evidence="3 8" id="KW-0349">Heme</keyword>
<dbReference type="GO" id="GO:0004497">
    <property type="term" value="F:monooxygenase activity"/>
    <property type="evidence" value="ECO:0007669"/>
    <property type="project" value="UniProtKB-KW"/>
</dbReference>
<dbReference type="EMBL" id="JBDJPC010000004">
    <property type="protein sequence ID" value="KAL1505573.1"/>
    <property type="molecule type" value="Genomic_DNA"/>
</dbReference>
<accession>A0ABD1EXF9</accession>
<dbReference type="PANTHER" id="PTHR24279">
    <property type="entry name" value="CYTOCHROME P450"/>
    <property type="match status" value="1"/>
</dbReference>
<dbReference type="InterPro" id="IPR050479">
    <property type="entry name" value="CYP11_CYP27_families"/>
</dbReference>